<reference evidence="1 2" key="1">
    <citation type="submission" date="2017-03" db="EMBL/GenBank/DDBJ databases">
        <title>The whole genome sequencing and assembly of Lysinibacillus sphaericus DSM 28T strain.</title>
        <authorList>
            <person name="Lee Y.-J."/>
            <person name="Yi H."/>
            <person name="Bahn Y.-S."/>
            <person name="Kim J.F."/>
            <person name="Lee D.-W."/>
        </authorList>
    </citation>
    <scope>NUCLEOTIDE SEQUENCE [LARGE SCALE GENOMIC DNA]</scope>
    <source>
        <strain evidence="1 2">DSM 28</strain>
    </source>
</reference>
<dbReference type="Proteomes" id="UP000238825">
    <property type="component" value="Chromosome"/>
</dbReference>
<evidence type="ECO:0000313" key="1">
    <source>
        <dbReference type="EMBL" id="AVK97880.1"/>
    </source>
</evidence>
<protein>
    <recommendedName>
        <fullName evidence="3">Helix-turn-helix conjugative transposon-like domain-containing protein</fullName>
    </recommendedName>
</protein>
<evidence type="ECO:0008006" key="3">
    <source>
        <dbReference type="Google" id="ProtNLM"/>
    </source>
</evidence>
<name>A0A2S0K3D2_LYSSH</name>
<sequence>MIVVDSRFEQEIIELLTPKIKSVLRQTDWQNQKDLEQELILMVLSTIKKKEFKQLPSFFELMDKEKSKVRKN</sequence>
<proteinExistence type="predicted"/>
<gene>
    <name evidence="1" type="ORF">LS41612_17125</name>
</gene>
<organism evidence="1 2">
    <name type="scientific">Lysinibacillus sphaericus</name>
    <name type="common">Bacillus sphaericus</name>
    <dbReference type="NCBI Taxonomy" id="1421"/>
    <lineage>
        <taxon>Bacteria</taxon>
        <taxon>Bacillati</taxon>
        <taxon>Bacillota</taxon>
        <taxon>Bacilli</taxon>
        <taxon>Bacillales</taxon>
        <taxon>Bacillaceae</taxon>
        <taxon>Lysinibacillus</taxon>
    </lineage>
</organism>
<accession>A0A2S0K3D2</accession>
<dbReference type="EMBL" id="CP019980">
    <property type="protein sequence ID" value="AVK97880.1"/>
    <property type="molecule type" value="Genomic_DNA"/>
</dbReference>
<dbReference type="AlphaFoldDB" id="A0A2S0K3D2"/>
<evidence type="ECO:0000313" key="2">
    <source>
        <dbReference type="Proteomes" id="UP000238825"/>
    </source>
</evidence>